<comment type="caution">
    <text evidence="1">The sequence shown here is derived from an EMBL/GenBank/DDBJ whole genome shotgun (WGS) entry which is preliminary data.</text>
</comment>
<reference evidence="1 2" key="1">
    <citation type="journal article" date="2020" name="Microorganisms">
        <title>Osmotic Adaptation and Compatible Solute Biosynthesis of Phototrophic Bacteria as Revealed from Genome Analyses.</title>
        <authorList>
            <person name="Imhoff J.F."/>
            <person name="Rahn T."/>
            <person name="Kunzel S."/>
            <person name="Keller A."/>
            <person name="Neulinger S.C."/>
        </authorList>
    </citation>
    <scope>NUCLEOTIDE SEQUENCE [LARGE SCALE GENOMIC DNA]</scope>
    <source>
        <strain evidence="1 2">DSM 9895</strain>
    </source>
</reference>
<proteinExistence type="predicted"/>
<name>A0ABS1DF89_9PROT</name>
<evidence type="ECO:0000313" key="2">
    <source>
        <dbReference type="Proteomes" id="UP001296873"/>
    </source>
</evidence>
<dbReference type="RefSeq" id="WP_200340871.1">
    <property type="nucleotide sequence ID" value="NZ_NRRL01000026.1"/>
</dbReference>
<accession>A0ABS1DF89</accession>
<gene>
    <name evidence="1" type="ORF">CKO28_10970</name>
</gene>
<evidence type="ECO:0008006" key="3">
    <source>
        <dbReference type="Google" id="ProtNLM"/>
    </source>
</evidence>
<dbReference type="EMBL" id="NRRL01000026">
    <property type="protein sequence ID" value="MBK1668554.1"/>
    <property type="molecule type" value="Genomic_DNA"/>
</dbReference>
<sequence length="71" mass="8676">MSCTDLTRDRCHAAPVASWAWPRGLWRTLVRWRRRAVERRQLAQLPRERWLDIARDPDAIRREIAKPFWRP</sequence>
<protein>
    <recommendedName>
        <fullName evidence="3">DUF1127 domain-containing protein</fullName>
    </recommendedName>
</protein>
<evidence type="ECO:0000313" key="1">
    <source>
        <dbReference type="EMBL" id="MBK1668554.1"/>
    </source>
</evidence>
<keyword evidence="2" id="KW-1185">Reference proteome</keyword>
<organism evidence="1 2">
    <name type="scientific">Rhodovibrio sodomensis</name>
    <dbReference type="NCBI Taxonomy" id="1088"/>
    <lineage>
        <taxon>Bacteria</taxon>
        <taxon>Pseudomonadati</taxon>
        <taxon>Pseudomonadota</taxon>
        <taxon>Alphaproteobacteria</taxon>
        <taxon>Rhodospirillales</taxon>
        <taxon>Rhodovibrionaceae</taxon>
        <taxon>Rhodovibrio</taxon>
    </lineage>
</organism>
<dbReference type="Proteomes" id="UP001296873">
    <property type="component" value="Unassembled WGS sequence"/>
</dbReference>